<dbReference type="CDD" id="cd14797">
    <property type="entry name" value="DUF302"/>
    <property type="match status" value="1"/>
</dbReference>
<name>A0A3B0RTN1_9ZZZZ</name>
<dbReference type="AlphaFoldDB" id="A0A3B0RTN1"/>
<reference evidence="2" key="1">
    <citation type="submission" date="2018-06" db="EMBL/GenBank/DDBJ databases">
        <authorList>
            <person name="Zhirakovskaya E."/>
        </authorList>
    </citation>
    <scope>NUCLEOTIDE SEQUENCE</scope>
</reference>
<dbReference type="InterPro" id="IPR005180">
    <property type="entry name" value="DUF302"/>
</dbReference>
<feature type="domain" description="DUF302" evidence="1">
    <location>
        <begin position="74"/>
        <end position="127"/>
    </location>
</feature>
<dbReference type="EMBL" id="UOEG01000017">
    <property type="protein sequence ID" value="VAV87893.1"/>
    <property type="molecule type" value="Genomic_DNA"/>
</dbReference>
<dbReference type="Pfam" id="PF03625">
    <property type="entry name" value="DUF302"/>
    <property type="match status" value="1"/>
</dbReference>
<evidence type="ECO:0000259" key="1">
    <source>
        <dbReference type="Pfam" id="PF03625"/>
    </source>
</evidence>
<protein>
    <recommendedName>
        <fullName evidence="1">DUF302 domain-containing protein</fullName>
    </recommendedName>
</protein>
<sequence length="163" mass="17140">MVGADMSLKTLVMAGVLLLASVVGAQALEPREGWIITETSYDYKTLIKRVNAAVKAAPIAIVTQASASSGARGQGFTIPGNRVFGLYRNDYARRMLSASIAAGIEAPIRLYVTENDDGTATLSYKTPTAVFSPYFDEGGADLQALASELDGIFATITTQAATP</sequence>
<organism evidence="2">
    <name type="scientific">hydrothermal vent metagenome</name>
    <dbReference type="NCBI Taxonomy" id="652676"/>
    <lineage>
        <taxon>unclassified sequences</taxon>
        <taxon>metagenomes</taxon>
        <taxon>ecological metagenomes</taxon>
    </lineage>
</organism>
<dbReference type="PANTHER" id="PTHR38342">
    <property type="entry name" value="SLR5037 PROTEIN"/>
    <property type="match status" value="1"/>
</dbReference>
<dbReference type="Gene3D" id="3.30.310.70">
    <property type="entry name" value="TT1751-like domain"/>
    <property type="match status" value="1"/>
</dbReference>
<gene>
    <name evidence="2" type="ORF">MNBD_ALPHA07-2334</name>
</gene>
<dbReference type="PANTHER" id="PTHR38342:SF2">
    <property type="entry name" value="INNER MEMBRANE OR EXPORTED"/>
    <property type="match status" value="1"/>
</dbReference>
<evidence type="ECO:0000313" key="2">
    <source>
        <dbReference type="EMBL" id="VAV87893.1"/>
    </source>
</evidence>
<accession>A0A3B0RTN1</accession>
<dbReference type="SUPFAM" id="SSF103247">
    <property type="entry name" value="TT1751-like"/>
    <property type="match status" value="1"/>
</dbReference>
<proteinExistence type="predicted"/>
<dbReference type="InterPro" id="IPR035923">
    <property type="entry name" value="TT1751-like_sf"/>
</dbReference>